<feature type="region of interest" description="Disordered" evidence="1">
    <location>
        <begin position="1"/>
        <end position="20"/>
    </location>
</feature>
<evidence type="ECO:0000256" key="1">
    <source>
        <dbReference type="SAM" id="MobiDB-lite"/>
    </source>
</evidence>
<proteinExistence type="predicted"/>
<protein>
    <submittedName>
        <fullName evidence="2">Uncharacterized protein</fullName>
    </submittedName>
</protein>
<feature type="compositionally biased region" description="Basic residues" evidence="1">
    <location>
        <begin position="137"/>
        <end position="150"/>
    </location>
</feature>
<gene>
    <name evidence="2" type="ORF">Salat_2727200</name>
</gene>
<keyword evidence="3" id="KW-1185">Reference proteome</keyword>
<dbReference type="AlphaFoldDB" id="A0AAE2C8P3"/>
<feature type="region of interest" description="Disordered" evidence="1">
    <location>
        <begin position="56"/>
        <end position="85"/>
    </location>
</feature>
<name>A0AAE2C8P3_9LAMI</name>
<reference evidence="2" key="2">
    <citation type="journal article" date="2024" name="Plant">
        <title>Genomic evolution and insights into agronomic trait innovations of Sesamum species.</title>
        <authorList>
            <person name="Miao H."/>
            <person name="Wang L."/>
            <person name="Qu L."/>
            <person name="Liu H."/>
            <person name="Sun Y."/>
            <person name="Le M."/>
            <person name="Wang Q."/>
            <person name="Wei S."/>
            <person name="Zheng Y."/>
            <person name="Lin W."/>
            <person name="Duan Y."/>
            <person name="Cao H."/>
            <person name="Xiong S."/>
            <person name="Wang X."/>
            <person name="Wei L."/>
            <person name="Li C."/>
            <person name="Ma Q."/>
            <person name="Ju M."/>
            <person name="Zhao R."/>
            <person name="Li G."/>
            <person name="Mu C."/>
            <person name="Tian Q."/>
            <person name="Mei H."/>
            <person name="Zhang T."/>
            <person name="Gao T."/>
            <person name="Zhang H."/>
        </authorList>
    </citation>
    <scope>NUCLEOTIDE SEQUENCE</scope>
    <source>
        <strain evidence="2">3651</strain>
    </source>
</reference>
<feature type="region of interest" description="Disordered" evidence="1">
    <location>
        <begin position="131"/>
        <end position="176"/>
    </location>
</feature>
<evidence type="ECO:0000313" key="3">
    <source>
        <dbReference type="Proteomes" id="UP001293254"/>
    </source>
</evidence>
<dbReference type="PANTHER" id="PTHR31903:SF4">
    <property type="entry name" value="OS11G0490300 PROTEIN"/>
    <property type="match status" value="1"/>
</dbReference>
<dbReference type="PANTHER" id="PTHR31903">
    <property type="entry name" value="F12F1.11-RELATED"/>
    <property type="match status" value="1"/>
</dbReference>
<comment type="caution">
    <text evidence="2">The sequence shown here is derived from an EMBL/GenBank/DDBJ whole genome shotgun (WGS) entry which is preliminary data.</text>
</comment>
<reference evidence="2" key="1">
    <citation type="submission" date="2020-06" db="EMBL/GenBank/DDBJ databases">
        <authorList>
            <person name="Li T."/>
            <person name="Hu X."/>
            <person name="Zhang T."/>
            <person name="Song X."/>
            <person name="Zhang H."/>
            <person name="Dai N."/>
            <person name="Sheng W."/>
            <person name="Hou X."/>
            <person name="Wei L."/>
        </authorList>
    </citation>
    <scope>NUCLEOTIDE SEQUENCE</scope>
    <source>
        <strain evidence="2">3651</strain>
        <tissue evidence="2">Leaf</tissue>
    </source>
</reference>
<sequence>MKMRNKVHPFISSSSSSTKDSFPVLNLLPAAILTLISVLSVEDRQVLAYMITRSLKSSNPPSQDKKQKTSKKQQPQQQSLVDSHGRHSPPLFDCDCFHCYTSFWFRWDSSPNRELIHQAIEAFEEHLTNSEQFNKNAKNRKKEKTGRRKNDRVSAVDAGGSSRVLEFPPQQNQESLDLVPTPASELGMEDVVNDAGVAAEEESGGGADPEDDLATAAPVVVVRNHKGLARKVLPDVMGIFSSRLWSLWSPNV</sequence>
<evidence type="ECO:0000313" key="2">
    <source>
        <dbReference type="EMBL" id="KAK4413147.1"/>
    </source>
</evidence>
<dbReference type="Proteomes" id="UP001293254">
    <property type="component" value="Unassembled WGS sequence"/>
</dbReference>
<accession>A0AAE2C8P3</accession>
<dbReference type="EMBL" id="JACGWO010000012">
    <property type="protein sequence ID" value="KAK4413147.1"/>
    <property type="molecule type" value="Genomic_DNA"/>
</dbReference>
<organism evidence="2 3">
    <name type="scientific">Sesamum alatum</name>
    <dbReference type="NCBI Taxonomy" id="300844"/>
    <lineage>
        <taxon>Eukaryota</taxon>
        <taxon>Viridiplantae</taxon>
        <taxon>Streptophyta</taxon>
        <taxon>Embryophyta</taxon>
        <taxon>Tracheophyta</taxon>
        <taxon>Spermatophyta</taxon>
        <taxon>Magnoliopsida</taxon>
        <taxon>eudicotyledons</taxon>
        <taxon>Gunneridae</taxon>
        <taxon>Pentapetalae</taxon>
        <taxon>asterids</taxon>
        <taxon>lamiids</taxon>
        <taxon>Lamiales</taxon>
        <taxon>Pedaliaceae</taxon>
        <taxon>Sesamum</taxon>
    </lineage>
</organism>